<comment type="caution">
    <text evidence="2">The sequence shown here is derived from an EMBL/GenBank/DDBJ whole genome shotgun (WGS) entry which is preliminary data.</text>
</comment>
<dbReference type="AlphaFoldDB" id="A0A369IBT5"/>
<evidence type="ECO:0000256" key="1">
    <source>
        <dbReference type="SAM" id="MobiDB-lite"/>
    </source>
</evidence>
<feature type="region of interest" description="Disordered" evidence="1">
    <location>
        <begin position="1"/>
        <end position="37"/>
    </location>
</feature>
<dbReference type="Proteomes" id="UP000253141">
    <property type="component" value="Unassembled WGS sequence"/>
</dbReference>
<evidence type="ECO:0000313" key="2">
    <source>
        <dbReference type="EMBL" id="RDB04664.1"/>
    </source>
</evidence>
<organism evidence="2 3">
    <name type="scientific">Runella aurantiaca</name>
    <dbReference type="NCBI Taxonomy" id="2282308"/>
    <lineage>
        <taxon>Bacteria</taxon>
        <taxon>Pseudomonadati</taxon>
        <taxon>Bacteroidota</taxon>
        <taxon>Cytophagia</taxon>
        <taxon>Cytophagales</taxon>
        <taxon>Spirosomataceae</taxon>
        <taxon>Runella</taxon>
    </lineage>
</organism>
<sequence>MGMSGTWSSTSKMGLSSGVAFPLQPNKKSKTRNNFNV</sequence>
<dbReference type="Pfam" id="PF06502">
    <property type="entry name" value="Equine_IAV_S2"/>
    <property type="match status" value="1"/>
</dbReference>
<gene>
    <name evidence="2" type="ORF">DVG78_17025</name>
</gene>
<feature type="compositionally biased region" description="Polar residues" evidence="1">
    <location>
        <begin position="1"/>
        <end position="14"/>
    </location>
</feature>
<keyword evidence="3" id="KW-1185">Reference proteome</keyword>
<name>A0A369IBT5_9BACT</name>
<dbReference type="EMBL" id="QPIW01000014">
    <property type="protein sequence ID" value="RDB04664.1"/>
    <property type="molecule type" value="Genomic_DNA"/>
</dbReference>
<evidence type="ECO:0000313" key="3">
    <source>
        <dbReference type="Proteomes" id="UP000253141"/>
    </source>
</evidence>
<dbReference type="InterPro" id="IPR009480">
    <property type="entry name" value="Equine_IAV_S2"/>
</dbReference>
<accession>A0A369IBT5</accession>
<reference evidence="2 3" key="1">
    <citation type="submission" date="2018-07" db="EMBL/GenBank/DDBJ databases">
        <title>Genome analysis of Runella aurantiaca.</title>
        <authorList>
            <person name="Yang X."/>
        </authorList>
    </citation>
    <scope>NUCLEOTIDE SEQUENCE [LARGE SCALE GENOMIC DNA]</scope>
    <source>
        <strain evidence="2 3">YX9</strain>
    </source>
</reference>
<proteinExistence type="predicted"/>
<protein>
    <submittedName>
        <fullName evidence="2">Uncharacterized protein</fullName>
    </submittedName>
</protein>